<dbReference type="InterPro" id="IPR006656">
    <property type="entry name" value="Mopterin_OxRdtase"/>
</dbReference>
<dbReference type="STRING" id="2880.D8LJZ5"/>
<evidence type="ECO:0000256" key="7">
    <source>
        <dbReference type="ARBA" id="ARBA00023014"/>
    </source>
</evidence>
<accession>D8LJZ5</accession>
<evidence type="ECO:0000256" key="2">
    <source>
        <dbReference type="ARBA" id="ARBA00005404"/>
    </source>
</evidence>
<comment type="cofactor">
    <cofactor evidence="1">
        <name>[4Fe-4S] cluster</name>
        <dbReference type="ChEBI" id="CHEBI:49883"/>
    </cofactor>
</comment>
<dbReference type="OrthoDB" id="10249365at2759"/>
<dbReference type="PROSITE" id="PS51669">
    <property type="entry name" value="4FE4S_MOW_BIS_MGD"/>
    <property type="match status" value="1"/>
</dbReference>
<evidence type="ECO:0000256" key="3">
    <source>
        <dbReference type="ARBA" id="ARBA00022485"/>
    </source>
</evidence>
<keyword evidence="3" id="KW-0004">4Fe-4S</keyword>
<evidence type="ECO:0000313" key="11">
    <source>
        <dbReference type="EMBL" id="CBN74464.1"/>
    </source>
</evidence>
<organism evidence="11 12">
    <name type="scientific">Ectocarpus siliculosus</name>
    <name type="common">Brown alga</name>
    <name type="synonym">Conferva siliculosa</name>
    <dbReference type="NCBI Taxonomy" id="2880"/>
    <lineage>
        <taxon>Eukaryota</taxon>
        <taxon>Sar</taxon>
        <taxon>Stramenopiles</taxon>
        <taxon>Ochrophyta</taxon>
        <taxon>PX clade</taxon>
        <taxon>Phaeophyceae</taxon>
        <taxon>Ectocarpales</taxon>
        <taxon>Ectocarpaceae</taxon>
        <taxon>Ectocarpus</taxon>
    </lineage>
</organism>
<dbReference type="EC" id="1.6.5.3" evidence="11"/>
<dbReference type="InterPro" id="IPR015405">
    <property type="entry name" value="NDUFS1-like_C"/>
</dbReference>
<keyword evidence="4" id="KW-0479">Metal-binding</keyword>
<dbReference type="GO" id="GO:0046872">
    <property type="term" value="F:metal ion binding"/>
    <property type="evidence" value="ECO:0007669"/>
    <property type="project" value="UniProtKB-KW"/>
</dbReference>
<evidence type="ECO:0000256" key="9">
    <source>
        <dbReference type="ARBA" id="ARBA00034078"/>
    </source>
</evidence>
<dbReference type="GO" id="GO:0016651">
    <property type="term" value="F:oxidoreductase activity, acting on NAD(P)H"/>
    <property type="evidence" value="ECO:0007669"/>
    <property type="project" value="InterPro"/>
</dbReference>
<evidence type="ECO:0000259" key="10">
    <source>
        <dbReference type="PROSITE" id="PS51669"/>
    </source>
</evidence>
<sequence length="574" mass="61364">MSGSIAMISRVGGSARATAAATRACGAVAGSSSSSSFSCAISAPRASLSYSAFATTNNALPAKRQGGGEVEREAGAASKGGVLRVQENSIDIAPVGALTSKPYAFQARPWELRHAESIDVSDGVGSNIRVDYKETEVMRVLPRENEEINSEWIHDKARFSYDGLKRQRLDRPYATLMGDDGSASLAPVTWKQGLEAVAGLVDRPTAFVVGRGVDLETAVAVKDLALRMGNAAVYKEGGIEAEDHPNHLKLADVDDADLILHVGLNARLEATMLNVRIRQRWLRGGLTVGTIGAPVRLTYDAENLGLTPASLVELAEGKHPFCKALAAAEKPLILYGSAVLERDDSASIMKLLKSLNAQTKAGESQDCVHLVSSHANDVGLTALHLDPLPRGPARADVAETFYLVDLADSALAAELKEAGKAVVYQGTHGDENLGEVDALLPGATFVEKEGTYVNTEGRPQRSAFVFPPPGIAREDWKIVRALGEFVGVTLPYSDDEEMEERVQTLVPLTLNMDELSHSQVGPIPGPPKGEIRVHETTLGPLVHDFYRTDAVSRASVTMAKTSALHRETASTWEF</sequence>
<evidence type="ECO:0000256" key="4">
    <source>
        <dbReference type="ARBA" id="ARBA00022723"/>
    </source>
</evidence>
<dbReference type="Pfam" id="PF22151">
    <property type="entry name" value="Fer4_NDSU1"/>
    <property type="match status" value="1"/>
</dbReference>
<dbReference type="PANTHER" id="PTHR43105">
    <property type="entry name" value="RESPIRATORY NITRATE REDUCTASE"/>
    <property type="match status" value="1"/>
</dbReference>
<feature type="domain" description="4Fe-4S Mo/W bis-MGD-type" evidence="10">
    <location>
        <begin position="112"/>
        <end position="168"/>
    </location>
</feature>
<dbReference type="EMBL" id="FN648464">
    <property type="protein sequence ID" value="CBN74464.1"/>
    <property type="molecule type" value="Genomic_DNA"/>
</dbReference>
<evidence type="ECO:0000313" key="12">
    <source>
        <dbReference type="Proteomes" id="UP000002630"/>
    </source>
</evidence>
<dbReference type="eggNOG" id="KOG2282">
    <property type="taxonomic scope" value="Eukaryota"/>
</dbReference>
<reference evidence="11 12" key="1">
    <citation type="journal article" date="2010" name="Nature">
        <title>The Ectocarpus genome and the independent evolution of multicellularity in brown algae.</title>
        <authorList>
            <person name="Cock J.M."/>
            <person name="Sterck L."/>
            <person name="Rouze P."/>
            <person name="Scornet D."/>
            <person name="Allen A.E."/>
            <person name="Amoutzias G."/>
            <person name="Anthouard V."/>
            <person name="Artiguenave F."/>
            <person name="Aury J.M."/>
            <person name="Badger J.H."/>
            <person name="Beszteri B."/>
            <person name="Billiau K."/>
            <person name="Bonnet E."/>
            <person name="Bothwell J.H."/>
            <person name="Bowler C."/>
            <person name="Boyen C."/>
            <person name="Brownlee C."/>
            <person name="Carrano C.J."/>
            <person name="Charrier B."/>
            <person name="Cho G.Y."/>
            <person name="Coelho S.M."/>
            <person name="Collen J."/>
            <person name="Corre E."/>
            <person name="Da Silva C."/>
            <person name="Delage L."/>
            <person name="Delaroque N."/>
            <person name="Dittami S.M."/>
            <person name="Doulbeau S."/>
            <person name="Elias M."/>
            <person name="Farnham G."/>
            <person name="Gachon C.M."/>
            <person name="Gschloessl B."/>
            <person name="Heesch S."/>
            <person name="Jabbari K."/>
            <person name="Jubin C."/>
            <person name="Kawai H."/>
            <person name="Kimura K."/>
            <person name="Kloareg B."/>
            <person name="Kupper F.C."/>
            <person name="Lang D."/>
            <person name="Le Bail A."/>
            <person name="Leblanc C."/>
            <person name="Lerouge P."/>
            <person name="Lohr M."/>
            <person name="Lopez P.J."/>
            <person name="Martens C."/>
            <person name="Maumus F."/>
            <person name="Michel G."/>
            <person name="Miranda-Saavedra D."/>
            <person name="Morales J."/>
            <person name="Moreau H."/>
            <person name="Motomura T."/>
            <person name="Nagasato C."/>
            <person name="Napoli C.A."/>
            <person name="Nelson D.R."/>
            <person name="Nyvall-Collen P."/>
            <person name="Peters A.F."/>
            <person name="Pommier C."/>
            <person name="Potin P."/>
            <person name="Poulain J."/>
            <person name="Quesneville H."/>
            <person name="Read B."/>
            <person name="Rensing S.A."/>
            <person name="Ritter A."/>
            <person name="Rousvoal S."/>
            <person name="Samanta M."/>
            <person name="Samson G."/>
            <person name="Schroeder D.C."/>
            <person name="Segurens B."/>
            <person name="Strittmatter M."/>
            <person name="Tonon T."/>
            <person name="Tregear J.W."/>
            <person name="Valentin K."/>
            <person name="von Dassow P."/>
            <person name="Yamagishi T."/>
            <person name="Van de Peer Y."/>
            <person name="Wincker P."/>
        </authorList>
    </citation>
    <scope>NUCLEOTIDE SEQUENCE [LARGE SCALE GENOMIC DNA]</scope>
    <source>
        <strain evidence="12">Ec32 / CCAP1310/4</strain>
    </source>
</reference>
<comment type="cofactor">
    <cofactor evidence="9">
        <name>[2Fe-2S] cluster</name>
        <dbReference type="ChEBI" id="CHEBI:190135"/>
    </cofactor>
</comment>
<evidence type="ECO:0000256" key="1">
    <source>
        <dbReference type="ARBA" id="ARBA00001966"/>
    </source>
</evidence>
<keyword evidence="7" id="KW-0411">Iron-sulfur</keyword>
<name>D8LJZ5_ECTSI</name>
<protein>
    <submittedName>
        <fullName evidence="11">ND11 homolog, NADH dehydrogenase (Ubiquinone) subunit 11</fullName>
        <ecNumber evidence="11">1.6.5.3</ecNumber>
    </submittedName>
</protein>
<dbReference type="Gene3D" id="3.40.50.740">
    <property type="match status" value="1"/>
</dbReference>
<dbReference type="Pfam" id="PF09326">
    <property type="entry name" value="NADH_dhqG_C"/>
    <property type="match status" value="1"/>
</dbReference>
<comment type="similarity">
    <text evidence="2">Belongs to the complex I 75 kDa subunit family.</text>
</comment>
<keyword evidence="11" id="KW-0560">Oxidoreductase</keyword>
<dbReference type="EMBL" id="FN649741">
    <property type="protein sequence ID" value="CBN74464.1"/>
    <property type="molecule type" value="Genomic_DNA"/>
</dbReference>
<dbReference type="PANTHER" id="PTHR43105:SF13">
    <property type="entry name" value="NADH-UBIQUINONE OXIDOREDUCTASE 75 KDA SUBUNIT, MITOCHONDRIAL"/>
    <property type="match status" value="1"/>
</dbReference>
<dbReference type="GO" id="GO:0016020">
    <property type="term" value="C:membrane"/>
    <property type="evidence" value="ECO:0007669"/>
    <property type="project" value="TreeGrafter"/>
</dbReference>
<keyword evidence="12" id="KW-1185">Reference proteome</keyword>
<dbReference type="OMA" id="RNHYCMY"/>
<gene>
    <name evidence="11" type="primary">ND11</name>
    <name evidence="11" type="ORF">Esi_0028_0044</name>
</gene>
<dbReference type="Proteomes" id="UP000002630">
    <property type="component" value="Linkage Group LG16"/>
</dbReference>
<keyword evidence="8" id="KW-0520">NAD</keyword>
<dbReference type="InParanoid" id="D8LJZ5"/>
<dbReference type="Pfam" id="PF00384">
    <property type="entry name" value="Molybdopterin"/>
    <property type="match status" value="1"/>
</dbReference>
<keyword evidence="5" id="KW-1278">Translocase</keyword>
<dbReference type="InterPro" id="IPR050123">
    <property type="entry name" value="Prok_molybdopt-oxidoreductase"/>
</dbReference>
<evidence type="ECO:0000256" key="5">
    <source>
        <dbReference type="ARBA" id="ARBA00022967"/>
    </source>
</evidence>
<dbReference type="InterPro" id="IPR006963">
    <property type="entry name" value="Mopterin_OxRdtase_4Fe-4S_dom"/>
</dbReference>
<dbReference type="SUPFAM" id="SSF53706">
    <property type="entry name" value="Formate dehydrogenase/DMSO reductase, domains 1-3"/>
    <property type="match status" value="1"/>
</dbReference>
<proteinExistence type="inferred from homology"/>
<dbReference type="GO" id="GO:0051539">
    <property type="term" value="F:4 iron, 4 sulfur cluster binding"/>
    <property type="evidence" value="ECO:0007669"/>
    <property type="project" value="UniProtKB-KW"/>
</dbReference>
<keyword evidence="6" id="KW-0408">Iron</keyword>
<dbReference type="AlphaFoldDB" id="D8LJZ5"/>
<evidence type="ECO:0000256" key="8">
    <source>
        <dbReference type="ARBA" id="ARBA00023027"/>
    </source>
</evidence>
<evidence type="ECO:0000256" key="6">
    <source>
        <dbReference type="ARBA" id="ARBA00023004"/>
    </source>
</evidence>